<proteinExistence type="predicted"/>
<keyword evidence="2" id="KW-0732">Signal</keyword>
<feature type="compositionally biased region" description="Low complexity" evidence="1">
    <location>
        <begin position="59"/>
        <end position="68"/>
    </location>
</feature>
<dbReference type="RefSeq" id="WP_003326302.1">
    <property type="nucleotide sequence ID" value="NC_014639.1"/>
</dbReference>
<sequence length="415" mass="46031">MKKKIGLVSALSAVMLLSACGSHDNSSASKLEKKETSATNTEEKNKESQASFNTDKTDSSNSSTTSTDGVLNSYIKESTKGQTDVVYNNSEPNIDIDFDGFKFKVSQYQVVHVKNAEDEPYSFKGEKDGYVITLKASVDNQSGGKAYFNNPALQGKDEYDTVEPDVSLINEIDRVKPKKDGTASDPAYYEKGESKTGFIQYELSSEDYKAFVNEKAKLVVANAAKDSMLREHLGEKQIKDIPLSGKSANKQKADSKFYADQIGAKNIAEKTMIELKESINEKQTQNDIDLTLDGVQYTKLDPSDSFKNSFTGFGNEDIVAVTVKMNVKNGQSDALPLNQFSAFLDTDKMHYLNQGSLESDSGDIERGQSGTKYLIFLMKKSEFEDNKKFELRIRHIEGNSGDALKDHEVSFSMKR</sequence>
<dbReference type="PROSITE" id="PS51257">
    <property type="entry name" value="PROKAR_LIPOPROTEIN"/>
    <property type="match status" value="1"/>
</dbReference>
<organism evidence="3 4">
    <name type="scientific">Bacillus atrophaeus (strain 1942)</name>
    <dbReference type="NCBI Taxonomy" id="720555"/>
    <lineage>
        <taxon>Bacteria</taxon>
        <taxon>Bacillati</taxon>
        <taxon>Bacillota</taxon>
        <taxon>Bacilli</taxon>
        <taxon>Bacillales</taxon>
        <taxon>Bacillaceae</taxon>
        <taxon>Bacillus</taxon>
    </lineage>
</organism>
<gene>
    <name evidence="3" type="ordered locus">BATR1942_17455</name>
</gene>
<evidence type="ECO:0000256" key="1">
    <source>
        <dbReference type="SAM" id="MobiDB-lite"/>
    </source>
</evidence>
<dbReference type="Pfam" id="PF16781">
    <property type="entry name" value="DUF5068"/>
    <property type="match status" value="1"/>
</dbReference>
<feature type="signal peptide" evidence="2">
    <location>
        <begin position="1"/>
        <end position="19"/>
    </location>
</feature>
<feature type="compositionally biased region" description="Basic and acidic residues" evidence="1">
    <location>
        <begin position="30"/>
        <end position="47"/>
    </location>
</feature>
<evidence type="ECO:0000313" key="3">
    <source>
        <dbReference type="EMBL" id="ADP34408.1"/>
    </source>
</evidence>
<feature type="region of interest" description="Disordered" evidence="1">
    <location>
        <begin position="22"/>
        <end position="69"/>
    </location>
</feature>
<accession>A0ABM5M2Y0</accession>
<dbReference type="Proteomes" id="UP000006867">
    <property type="component" value="Chromosome"/>
</dbReference>
<feature type="chain" id="PRO_5046099266" evidence="2">
    <location>
        <begin position="20"/>
        <end position="415"/>
    </location>
</feature>
<keyword evidence="3" id="KW-0449">Lipoprotein</keyword>
<keyword evidence="4" id="KW-1185">Reference proteome</keyword>
<protein>
    <submittedName>
        <fullName evidence="3">Lipoprotein</fullName>
    </submittedName>
</protein>
<dbReference type="EMBL" id="CP002207">
    <property type="protein sequence ID" value="ADP34408.1"/>
    <property type="molecule type" value="Genomic_DNA"/>
</dbReference>
<evidence type="ECO:0000313" key="4">
    <source>
        <dbReference type="Proteomes" id="UP000006867"/>
    </source>
</evidence>
<dbReference type="InterPro" id="IPR031888">
    <property type="entry name" value="DUF5068"/>
</dbReference>
<dbReference type="Gene3D" id="2.60.40.4170">
    <property type="match status" value="1"/>
</dbReference>
<name>A0ABM5M2Y0_BACA1</name>
<reference evidence="3 4" key="1">
    <citation type="journal article" date="2011" name="Front. Microbiol.">
        <title>Genomic signatures of strain selection and enhancement in Bacillus atrophaeus var. globigii, a historical biowarfare simulant.</title>
        <authorList>
            <person name="Gibbons H.S."/>
            <person name="Broomall S.M."/>
            <person name="McNew L.A."/>
            <person name="Daligault H."/>
            <person name="Chapman C."/>
            <person name="Bruce D."/>
            <person name="Karavis M."/>
            <person name="Krepps M."/>
            <person name="McGregor P.A."/>
            <person name="Hong C."/>
            <person name="Park K.H."/>
            <person name="Akmal A."/>
            <person name="Feldman A."/>
            <person name="Lin J.S."/>
            <person name="Chang W.E."/>
            <person name="Higgs B.W."/>
            <person name="Demirev P."/>
            <person name="Lindquist J."/>
            <person name="Liem A."/>
            <person name="Fochler E."/>
            <person name="Read T.D."/>
            <person name="Tapia R."/>
            <person name="Johnson S."/>
            <person name="Bishop-Lilly K.A."/>
            <person name="Detter C."/>
            <person name="Han C."/>
            <person name="Sozhamannan S."/>
            <person name="Rosenzweig C.N."/>
            <person name="Skowronski E.W."/>
        </authorList>
    </citation>
    <scope>NUCLEOTIDE SEQUENCE [LARGE SCALE GENOMIC DNA]</scope>
    <source>
        <strain evidence="3 4">1942</strain>
    </source>
</reference>
<evidence type="ECO:0000256" key="2">
    <source>
        <dbReference type="SAM" id="SignalP"/>
    </source>
</evidence>